<proteinExistence type="predicted"/>
<dbReference type="HOGENOM" id="CLU_1847610_0_0_1"/>
<gene>
    <name evidence="1" type="ORF">SINV_06132</name>
</gene>
<evidence type="ECO:0008006" key="2">
    <source>
        <dbReference type="Google" id="ProtNLM"/>
    </source>
</evidence>
<organism>
    <name type="scientific">Solenopsis invicta</name>
    <name type="common">Red imported fire ant</name>
    <name type="synonym">Solenopsis wagneri</name>
    <dbReference type="NCBI Taxonomy" id="13686"/>
    <lineage>
        <taxon>Eukaryota</taxon>
        <taxon>Metazoa</taxon>
        <taxon>Ecdysozoa</taxon>
        <taxon>Arthropoda</taxon>
        <taxon>Hexapoda</taxon>
        <taxon>Insecta</taxon>
        <taxon>Pterygota</taxon>
        <taxon>Neoptera</taxon>
        <taxon>Endopterygota</taxon>
        <taxon>Hymenoptera</taxon>
        <taxon>Apocrita</taxon>
        <taxon>Aculeata</taxon>
        <taxon>Formicoidea</taxon>
        <taxon>Formicidae</taxon>
        <taxon>Myrmicinae</taxon>
        <taxon>Solenopsis</taxon>
    </lineage>
</organism>
<dbReference type="EMBL" id="GL767435">
    <property type="protein sequence ID" value="EFZ13728.1"/>
    <property type="molecule type" value="Genomic_DNA"/>
</dbReference>
<feature type="non-terminal residue" evidence="1">
    <location>
        <position position="139"/>
    </location>
</feature>
<accession>E9J0C7</accession>
<evidence type="ECO:0000313" key="1">
    <source>
        <dbReference type="EMBL" id="EFZ13728.1"/>
    </source>
</evidence>
<sequence>MTIAHDQFVTLRRDNRAVRHFLPDLFILSENESNEPNFVKIGDEVRYSEQIPKVVIKTWRSDATASLDKPFYICFSPIGGYYEEEIGMKRLMKALESYIERKGLEINLKKTKVIRYRRGGERQKKVWKWKGREIEEVRK</sequence>
<name>E9J0C7_SOLIN</name>
<protein>
    <recommendedName>
        <fullName evidence="2">Reverse transcriptase domain-containing protein</fullName>
    </recommendedName>
</protein>
<reference evidence="1" key="1">
    <citation type="journal article" date="2011" name="Proc. Natl. Acad. Sci. U.S.A.">
        <title>The genome of the fire ant Solenopsis invicta.</title>
        <authorList>
            <person name="Wurm Y."/>
            <person name="Wang J."/>
            <person name="Riba-Grognuz O."/>
            <person name="Corona M."/>
            <person name="Nygaard S."/>
            <person name="Hunt B.G."/>
            <person name="Ingram K.K."/>
            <person name="Falquet L."/>
            <person name="Nipitwattanaphon M."/>
            <person name="Gotzek D."/>
            <person name="Dijkstra M.B."/>
            <person name="Oettler J."/>
            <person name="Comtesse F."/>
            <person name="Shih C.J."/>
            <person name="Wu W.J."/>
            <person name="Yang C.C."/>
            <person name="Thomas J."/>
            <person name="Beaudoing E."/>
            <person name="Pradervand S."/>
            <person name="Flegel V."/>
            <person name="Cook E.D."/>
            <person name="Fabbretti R."/>
            <person name="Stockinger H."/>
            <person name="Long L."/>
            <person name="Farmerie W.G."/>
            <person name="Oakey J."/>
            <person name="Boomsma J.J."/>
            <person name="Pamilo P."/>
            <person name="Yi S.V."/>
            <person name="Heinze J."/>
            <person name="Goodisman M.A."/>
            <person name="Farinelli L."/>
            <person name="Harshman K."/>
            <person name="Hulo N."/>
            <person name="Cerutti L."/>
            <person name="Xenarios I."/>
            <person name="Shoemaker D."/>
            <person name="Keller L."/>
        </authorList>
    </citation>
    <scope>NUCLEOTIDE SEQUENCE [LARGE SCALE GENOMIC DNA]</scope>
</reference>
<dbReference type="AlphaFoldDB" id="E9J0C7"/>